<proteinExistence type="predicted"/>
<dbReference type="OrthoDB" id="21449at2759"/>
<evidence type="ECO:0000313" key="2">
    <source>
        <dbReference type="EMBL" id="PIO33498.1"/>
    </source>
</evidence>
<feature type="compositionally biased region" description="Polar residues" evidence="1">
    <location>
        <begin position="1037"/>
        <end position="1050"/>
    </location>
</feature>
<protein>
    <submittedName>
        <fullName evidence="2">Uncharacterized protein</fullName>
    </submittedName>
</protein>
<name>A0A2G9RZZ1_AQUCT</name>
<feature type="compositionally biased region" description="Basic and acidic residues" evidence="1">
    <location>
        <begin position="1026"/>
        <end position="1036"/>
    </location>
</feature>
<feature type="region of interest" description="Disordered" evidence="1">
    <location>
        <begin position="1020"/>
        <end position="1050"/>
    </location>
</feature>
<dbReference type="EMBL" id="KV929249">
    <property type="protein sequence ID" value="PIO33498.1"/>
    <property type="molecule type" value="Genomic_DNA"/>
</dbReference>
<dbReference type="AlphaFoldDB" id="A0A2G9RZZ1"/>
<accession>A0A2G9RZZ1</accession>
<dbReference type="PANTHER" id="PTHR31095">
    <property type="entry name" value="RIKEN CDNA 9930021J03 GENE"/>
    <property type="match status" value="1"/>
</dbReference>
<evidence type="ECO:0000256" key="1">
    <source>
        <dbReference type="SAM" id="MobiDB-lite"/>
    </source>
</evidence>
<evidence type="ECO:0000313" key="3">
    <source>
        <dbReference type="Proteomes" id="UP000228934"/>
    </source>
</evidence>
<sequence>MLAQKKIKLSTPEISSTSTEEETPANNSVASDLQKTDAGVLEMSREALGNSPFNVYKGPKLTETLLAKNMTLMNQPTHTISNTVPCSESTPSSPTAPNPVKSPLSCQTSFKAPLQMIYKLPDGQCVPVDLQNSSVKIQMQPVVDAKTGDRLMQQVLVLPKNLFIQQKDDRTPQVNQPSECEVAHQHCALKVPLSSSTTGHTGSRTSPLALRQSDLSSTNFATLPVSQPQVSTFANSTSMSTCETYKNRAPDFLATVVSSNYSQSLHIKSDFGRVTSSTGNPPVQMTNSSPAPQREISEAKQELRTVCIRDSQSILVRTRGGNTGVVKVQSSQDQGPSVISPSPIFTFTPQLQSFLVSRTKPSASSTFTSVTTSQTQPVFSSASVGINQVTESNTNWAQVQHPAPRVTNQTVGNPVQSNFLPIVSQASTCPSTNSVINTAAGTVTPISCYSTGQDCSVSRKAGTDLKQAETKTASVSVVQPDSTTPSKSDFVSGSSIHQVMLLTAPSIHPPGTSQNVGIVASPTLTQVPSKKFVFINTQLPASSSSANITSAASKQAINTNIGKTYIRPPEQQQVFLIPSTMGSQIKMSSPPIVSQVKDVKIGLTIGQTIVNNTAGMKNILPINILQNPLGKGDAGTRKDSAVITPSTFSKAYNEQVTSSNITCDYTVASTKGSAACAVVAPANTVQYSATEGKGNDFLKTLSSVSGRLPTTSLGSTVAISTVKTGHLSSSVLLSTNPMTKHASSSLQRLVSSTFPGTISGSGANPIVSTYQPTLREQREINNSTSQSIHKVVSTNVTNPSATMSSLLPTLCKTGPWHTSSQTLPTLPASTLNQVRPQMNEPSAHKLVINTSTPLAPGTQITINGTRFIVPPQGLGAGSHVLLLSTNAKQGLPLYGSTQVCHGSPLVSTTAPQPALKQNISPPRYPVQTYPCTAAPDLSRSLHNIQPASQIVNITSGDFSPCSLSSVNKTPSTTALQPLLDPCIQRGSYPQQTNMAPFSKGTPLTEAVMLNIASPPNNLLPASAVSESKRENTDSFRHQSLTTDKPYTVAT</sequence>
<feature type="region of interest" description="Disordered" evidence="1">
    <location>
        <begin position="272"/>
        <end position="293"/>
    </location>
</feature>
<keyword evidence="3" id="KW-1185">Reference proteome</keyword>
<gene>
    <name evidence="2" type="ORF">AB205_0201260</name>
</gene>
<feature type="region of interest" description="Disordered" evidence="1">
    <location>
        <begin position="1"/>
        <end position="34"/>
    </location>
</feature>
<feature type="compositionally biased region" description="Polar residues" evidence="1">
    <location>
        <begin position="80"/>
        <end position="95"/>
    </location>
</feature>
<organism evidence="2 3">
    <name type="scientific">Aquarana catesbeiana</name>
    <name type="common">American bullfrog</name>
    <name type="synonym">Rana catesbeiana</name>
    <dbReference type="NCBI Taxonomy" id="8400"/>
    <lineage>
        <taxon>Eukaryota</taxon>
        <taxon>Metazoa</taxon>
        <taxon>Chordata</taxon>
        <taxon>Craniata</taxon>
        <taxon>Vertebrata</taxon>
        <taxon>Euteleostomi</taxon>
        <taxon>Amphibia</taxon>
        <taxon>Batrachia</taxon>
        <taxon>Anura</taxon>
        <taxon>Neobatrachia</taxon>
        <taxon>Ranoidea</taxon>
        <taxon>Ranidae</taxon>
        <taxon>Aquarana</taxon>
    </lineage>
</organism>
<feature type="region of interest" description="Disordered" evidence="1">
    <location>
        <begin position="80"/>
        <end position="101"/>
    </location>
</feature>
<dbReference type="Proteomes" id="UP000228934">
    <property type="component" value="Unassembled WGS sequence"/>
</dbReference>
<feature type="compositionally biased region" description="Polar residues" evidence="1">
    <location>
        <begin position="274"/>
        <end position="291"/>
    </location>
</feature>
<dbReference type="PANTHER" id="PTHR31095:SF3">
    <property type="entry name" value="RIKEN CDNA 9930021J03 GENE"/>
    <property type="match status" value="1"/>
</dbReference>
<dbReference type="InterPro" id="IPR040214">
    <property type="entry name" value="BRD10"/>
</dbReference>
<reference evidence="3" key="1">
    <citation type="journal article" date="2017" name="Nat. Commun.">
        <title>The North American bullfrog draft genome provides insight into hormonal regulation of long noncoding RNA.</title>
        <authorList>
            <person name="Hammond S.A."/>
            <person name="Warren R.L."/>
            <person name="Vandervalk B.P."/>
            <person name="Kucuk E."/>
            <person name="Khan H."/>
            <person name="Gibb E.A."/>
            <person name="Pandoh P."/>
            <person name="Kirk H."/>
            <person name="Zhao Y."/>
            <person name="Jones M."/>
            <person name="Mungall A.J."/>
            <person name="Coope R."/>
            <person name="Pleasance S."/>
            <person name="Moore R.A."/>
            <person name="Holt R.A."/>
            <person name="Round J.M."/>
            <person name="Ohora S."/>
            <person name="Walle B.V."/>
            <person name="Veldhoen N."/>
            <person name="Helbing C.C."/>
            <person name="Birol I."/>
        </authorList>
    </citation>
    <scope>NUCLEOTIDE SEQUENCE [LARGE SCALE GENOMIC DNA]</scope>
</reference>